<comment type="caution">
    <text evidence="1">The sequence shown here is derived from an EMBL/GenBank/DDBJ whole genome shotgun (WGS) entry which is preliminary data.</text>
</comment>
<dbReference type="EMBL" id="VFIA01000069">
    <property type="protein sequence ID" value="MBC3794966.1"/>
    <property type="molecule type" value="Genomic_DNA"/>
</dbReference>
<organism evidence="1 2">
    <name type="scientific">Spirosoma utsteinense</name>
    <dbReference type="NCBI Taxonomy" id="2585773"/>
    <lineage>
        <taxon>Bacteria</taxon>
        <taxon>Pseudomonadati</taxon>
        <taxon>Bacteroidota</taxon>
        <taxon>Cytophagia</taxon>
        <taxon>Cytophagales</taxon>
        <taxon>Cytophagaceae</taxon>
        <taxon>Spirosoma</taxon>
    </lineage>
</organism>
<evidence type="ECO:0000313" key="1">
    <source>
        <dbReference type="EMBL" id="MBC3794966.1"/>
    </source>
</evidence>
<sequence length="138" mass="15782">MYKILLYLPFLGISRLAIGQVTYSDTTIRGRYLTAISFYADYKGFSVSETRTNQSTKVSEYELVSSSTNTLDVDSTSYGHQSNGYVWIRLRAVIPCYFFYSKSVSTNGKPGKYIDGTVREWTVILPYHKAKAVLRELW</sequence>
<accession>A0ABR6WFZ8</accession>
<keyword evidence="2" id="KW-1185">Reference proteome</keyword>
<reference evidence="1 2" key="1">
    <citation type="submission" date="2019-06" db="EMBL/GenBank/DDBJ databases">
        <title>Spirosoma utsteinense sp. nov. isolated from Antarctic ice-free soils.</title>
        <authorList>
            <person name="Tahon G."/>
        </authorList>
    </citation>
    <scope>NUCLEOTIDE SEQUENCE [LARGE SCALE GENOMIC DNA]</scope>
    <source>
        <strain evidence="1 2">LMG 31447</strain>
    </source>
</reference>
<dbReference type="Proteomes" id="UP000700732">
    <property type="component" value="Unassembled WGS sequence"/>
</dbReference>
<evidence type="ECO:0000313" key="2">
    <source>
        <dbReference type="Proteomes" id="UP000700732"/>
    </source>
</evidence>
<name>A0ABR6WFZ8_9BACT</name>
<proteinExistence type="predicted"/>
<protein>
    <submittedName>
        <fullName evidence="1">Uncharacterized protein</fullName>
    </submittedName>
</protein>
<gene>
    <name evidence="1" type="ORF">FH603_5498</name>
</gene>